<dbReference type="Pfam" id="PF00293">
    <property type="entry name" value="NUDIX"/>
    <property type="match status" value="1"/>
</dbReference>
<name>A0A073KHN0_9BACI</name>
<dbReference type="eggNOG" id="COG1051">
    <property type="taxonomic scope" value="Bacteria"/>
</dbReference>
<gene>
    <name evidence="5" type="ORF">BAGA_02300</name>
</gene>
<dbReference type="SUPFAM" id="SSF55811">
    <property type="entry name" value="Nudix"/>
    <property type="match status" value="1"/>
</dbReference>
<evidence type="ECO:0000313" key="6">
    <source>
        <dbReference type="Proteomes" id="UP000027778"/>
    </source>
</evidence>
<comment type="cofactor">
    <cofactor evidence="1">
        <name>Mg(2+)</name>
        <dbReference type="ChEBI" id="CHEBI:18420"/>
    </cofactor>
</comment>
<dbReference type="InterPro" id="IPR015797">
    <property type="entry name" value="NUDIX_hydrolase-like_dom_sf"/>
</dbReference>
<sequence>MGYVEELRKVVGHRPLILVGAVVLVINENGHVLLQQRTEPYGKWGLLGGLMELGESPEETACREVYEEAGIHVKNLRLINVFSGANYFMKLANGDEFQAVTTAYYSNEYEGTLSINKEEAVELKFFPIRELPDYIVGSHKKMIETYVEIVNTK</sequence>
<dbReference type="STRING" id="574375.AZF08_02365"/>
<dbReference type="OrthoDB" id="9787476at2"/>
<keyword evidence="2 3" id="KW-0378">Hydrolase</keyword>
<proteinExistence type="inferred from homology"/>
<dbReference type="RefSeq" id="WP_033672438.1">
    <property type="nucleotide sequence ID" value="NZ_JOTM01000001.1"/>
</dbReference>
<feature type="domain" description="Nudix hydrolase" evidence="4">
    <location>
        <begin position="15"/>
        <end position="149"/>
    </location>
</feature>
<evidence type="ECO:0000256" key="1">
    <source>
        <dbReference type="ARBA" id="ARBA00001946"/>
    </source>
</evidence>
<reference evidence="5 6" key="1">
    <citation type="submission" date="2014-06" db="EMBL/GenBank/DDBJ databases">
        <title>Draft genome sequence of Bacillus gaemokensis JCM 15801 (MCCC 1A00707).</title>
        <authorList>
            <person name="Lai Q."/>
            <person name="Liu Y."/>
            <person name="Shao Z."/>
        </authorList>
    </citation>
    <scope>NUCLEOTIDE SEQUENCE [LARGE SCALE GENOMIC DNA]</scope>
    <source>
        <strain evidence="5 6">JCM 15801</strain>
    </source>
</reference>
<dbReference type="PROSITE" id="PS51462">
    <property type="entry name" value="NUDIX"/>
    <property type="match status" value="1"/>
</dbReference>
<dbReference type="EMBL" id="JOTM01000001">
    <property type="protein sequence ID" value="KEK26090.1"/>
    <property type="molecule type" value="Genomic_DNA"/>
</dbReference>
<protein>
    <submittedName>
        <fullName evidence="5">DNA mismatch repair protein MutT</fullName>
    </submittedName>
</protein>
<dbReference type="PRINTS" id="PR00502">
    <property type="entry name" value="NUDIXFAMILY"/>
</dbReference>
<comment type="caution">
    <text evidence="5">The sequence shown here is derived from an EMBL/GenBank/DDBJ whole genome shotgun (WGS) entry which is preliminary data.</text>
</comment>
<dbReference type="PANTHER" id="PTHR43046:SF2">
    <property type="entry name" value="8-OXO-DGTP DIPHOSPHATASE-RELATED"/>
    <property type="match status" value="1"/>
</dbReference>
<dbReference type="GO" id="GO:0016787">
    <property type="term" value="F:hydrolase activity"/>
    <property type="evidence" value="ECO:0007669"/>
    <property type="project" value="UniProtKB-KW"/>
</dbReference>
<dbReference type="AlphaFoldDB" id="A0A073KHN0"/>
<dbReference type="InterPro" id="IPR000086">
    <property type="entry name" value="NUDIX_hydrolase_dom"/>
</dbReference>
<evidence type="ECO:0000256" key="2">
    <source>
        <dbReference type="ARBA" id="ARBA00022801"/>
    </source>
</evidence>
<dbReference type="PANTHER" id="PTHR43046">
    <property type="entry name" value="GDP-MANNOSE MANNOSYL HYDROLASE"/>
    <property type="match status" value="1"/>
</dbReference>
<dbReference type="Gene3D" id="3.90.79.10">
    <property type="entry name" value="Nucleoside Triphosphate Pyrophosphohydrolase"/>
    <property type="match status" value="1"/>
</dbReference>
<dbReference type="CDD" id="cd04677">
    <property type="entry name" value="NUDIX_Hydrolase"/>
    <property type="match status" value="1"/>
</dbReference>
<organism evidence="5 6">
    <name type="scientific">Bacillus gaemokensis</name>
    <dbReference type="NCBI Taxonomy" id="574375"/>
    <lineage>
        <taxon>Bacteria</taxon>
        <taxon>Bacillati</taxon>
        <taxon>Bacillota</taxon>
        <taxon>Bacilli</taxon>
        <taxon>Bacillales</taxon>
        <taxon>Bacillaceae</taxon>
        <taxon>Bacillus</taxon>
        <taxon>Bacillus cereus group</taxon>
    </lineage>
</organism>
<dbReference type="InterPro" id="IPR020476">
    <property type="entry name" value="Nudix_hydrolase"/>
</dbReference>
<evidence type="ECO:0000259" key="4">
    <source>
        <dbReference type="PROSITE" id="PS51462"/>
    </source>
</evidence>
<dbReference type="InterPro" id="IPR020084">
    <property type="entry name" value="NUDIX_hydrolase_CS"/>
</dbReference>
<keyword evidence="6" id="KW-1185">Reference proteome</keyword>
<comment type="similarity">
    <text evidence="3">Belongs to the Nudix hydrolase family.</text>
</comment>
<accession>A0A073KHN0</accession>
<dbReference type="PROSITE" id="PS00893">
    <property type="entry name" value="NUDIX_BOX"/>
    <property type="match status" value="1"/>
</dbReference>
<dbReference type="Proteomes" id="UP000027778">
    <property type="component" value="Unassembled WGS sequence"/>
</dbReference>
<evidence type="ECO:0000313" key="5">
    <source>
        <dbReference type="EMBL" id="KEK26090.1"/>
    </source>
</evidence>
<evidence type="ECO:0000256" key="3">
    <source>
        <dbReference type="RuleBase" id="RU003476"/>
    </source>
</evidence>